<dbReference type="InterPro" id="IPR001849">
    <property type="entry name" value="PH_domain"/>
</dbReference>
<evidence type="ECO:0000313" key="19">
    <source>
        <dbReference type="Proteomes" id="UP000005238"/>
    </source>
</evidence>
<dbReference type="GO" id="GO:0046872">
    <property type="term" value="F:metal ion binding"/>
    <property type="evidence" value="ECO:0007669"/>
    <property type="project" value="UniProtKB-KW"/>
</dbReference>
<comment type="cofactor">
    <cofactor evidence="1">
        <name>Mg(2+)</name>
        <dbReference type="ChEBI" id="CHEBI:18420"/>
    </cofactor>
</comment>
<evidence type="ECO:0000256" key="5">
    <source>
        <dbReference type="ARBA" id="ARBA00022723"/>
    </source>
</evidence>
<dbReference type="FunFam" id="1.10.510.10:FF:000571">
    <property type="entry name" value="Maternal embryonic leucine zipper kinase"/>
    <property type="match status" value="1"/>
</dbReference>
<keyword evidence="3" id="KW-0723">Serine/threonine-protein kinase</keyword>
<dbReference type="VEuPathDB" id="FungiDB:KRP22_11670"/>
<dbReference type="InterPro" id="IPR008271">
    <property type="entry name" value="Ser/Thr_kinase_AS"/>
</dbReference>
<reference evidence="19" key="1">
    <citation type="journal article" date="2006" name="Science">
        <title>Phytophthora genome sequences uncover evolutionary origins and mechanisms of pathogenesis.</title>
        <authorList>
            <person name="Tyler B.M."/>
            <person name="Tripathy S."/>
            <person name="Zhang X."/>
            <person name="Dehal P."/>
            <person name="Jiang R.H."/>
            <person name="Aerts A."/>
            <person name="Arredondo F.D."/>
            <person name="Baxter L."/>
            <person name="Bensasson D."/>
            <person name="Beynon J.L."/>
            <person name="Chapman J."/>
            <person name="Damasceno C.M."/>
            <person name="Dorrance A.E."/>
            <person name="Dou D."/>
            <person name="Dickerman A.W."/>
            <person name="Dubchak I.L."/>
            <person name="Garbelotto M."/>
            <person name="Gijzen M."/>
            <person name="Gordon S.G."/>
            <person name="Govers F."/>
            <person name="Grunwald N.J."/>
            <person name="Huang W."/>
            <person name="Ivors K.L."/>
            <person name="Jones R.W."/>
            <person name="Kamoun S."/>
            <person name="Krampis K."/>
            <person name="Lamour K.H."/>
            <person name="Lee M.K."/>
            <person name="McDonald W.H."/>
            <person name="Medina M."/>
            <person name="Meijer H.J."/>
            <person name="Nordberg E.K."/>
            <person name="Maclean D.J."/>
            <person name="Ospina-Giraldo M.D."/>
            <person name="Morris P.F."/>
            <person name="Phuntumart V."/>
            <person name="Putnam N.H."/>
            <person name="Rash S."/>
            <person name="Rose J.K."/>
            <person name="Sakihama Y."/>
            <person name="Salamov A.A."/>
            <person name="Savidor A."/>
            <person name="Scheuring C.F."/>
            <person name="Smith B.M."/>
            <person name="Sobral B.W."/>
            <person name="Terry A."/>
            <person name="Torto-Alalibo T.A."/>
            <person name="Win J."/>
            <person name="Xu Z."/>
            <person name="Zhang H."/>
            <person name="Grigoriev I.V."/>
            <person name="Rokhsar D.S."/>
            <person name="Boore J.L."/>
        </authorList>
    </citation>
    <scope>NUCLEOTIDE SEQUENCE [LARGE SCALE GENOMIC DNA]</scope>
    <source>
        <strain evidence="19">Pr102</strain>
    </source>
</reference>
<accession>H3GU24</accession>
<evidence type="ECO:0000256" key="15">
    <source>
        <dbReference type="SAM" id="MobiDB-lite"/>
    </source>
</evidence>
<keyword evidence="10 14" id="KW-0067">ATP-binding</keyword>
<dbReference type="InterPro" id="IPR011009">
    <property type="entry name" value="Kinase-like_dom_sf"/>
</dbReference>
<dbReference type="STRING" id="164328.H3GU24"/>
<evidence type="ECO:0000256" key="14">
    <source>
        <dbReference type="PROSITE-ProRule" id="PRU10141"/>
    </source>
</evidence>
<evidence type="ECO:0000256" key="1">
    <source>
        <dbReference type="ARBA" id="ARBA00001946"/>
    </source>
</evidence>
<dbReference type="Pfam" id="PF00169">
    <property type="entry name" value="PH"/>
    <property type="match status" value="1"/>
</dbReference>
<dbReference type="CDD" id="cd05117">
    <property type="entry name" value="STKc_CAMK"/>
    <property type="match status" value="1"/>
</dbReference>
<evidence type="ECO:0000256" key="11">
    <source>
        <dbReference type="ARBA" id="ARBA00024334"/>
    </source>
</evidence>
<dbReference type="Gene3D" id="2.30.29.30">
    <property type="entry name" value="Pleckstrin-homology domain (PH domain)/Phosphotyrosine-binding domain (PTB)"/>
    <property type="match status" value="1"/>
</dbReference>
<evidence type="ECO:0000313" key="18">
    <source>
        <dbReference type="EnsemblProtists" id="Phyra80694"/>
    </source>
</evidence>
<feature type="domain" description="Protein kinase" evidence="17">
    <location>
        <begin position="456"/>
        <end position="712"/>
    </location>
</feature>
<dbReference type="PANTHER" id="PTHR24347">
    <property type="entry name" value="SERINE/THREONINE-PROTEIN KINASE"/>
    <property type="match status" value="1"/>
</dbReference>
<dbReference type="PROSITE" id="PS50003">
    <property type="entry name" value="PH_DOMAIN"/>
    <property type="match status" value="1"/>
</dbReference>
<keyword evidence="7 14" id="KW-0547">Nucleotide-binding</keyword>
<proteinExistence type="inferred from homology"/>
<dbReference type="eggNOG" id="KOG0032">
    <property type="taxonomic scope" value="Eukaryota"/>
</dbReference>
<comment type="catalytic activity">
    <reaction evidence="13">
        <text>L-seryl-[protein] + ATP = O-phospho-L-seryl-[protein] + ADP + H(+)</text>
        <dbReference type="Rhea" id="RHEA:17989"/>
        <dbReference type="Rhea" id="RHEA-COMP:9863"/>
        <dbReference type="Rhea" id="RHEA-COMP:11604"/>
        <dbReference type="ChEBI" id="CHEBI:15378"/>
        <dbReference type="ChEBI" id="CHEBI:29999"/>
        <dbReference type="ChEBI" id="CHEBI:30616"/>
        <dbReference type="ChEBI" id="CHEBI:83421"/>
        <dbReference type="ChEBI" id="CHEBI:456216"/>
        <dbReference type="EC" id="2.7.11.1"/>
    </reaction>
</comment>
<evidence type="ECO:0000256" key="12">
    <source>
        <dbReference type="ARBA" id="ARBA00047899"/>
    </source>
</evidence>
<dbReference type="InterPro" id="IPR017441">
    <property type="entry name" value="Protein_kinase_ATP_BS"/>
</dbReference>
<keyword evidence="19" id="KW-1185">Reference proteome</keyword>
<name>H3GU24_PHYRM</name>
<dbReference type="InterPro" id="IPR000719">
    <property type="entry name" value="Prot_kinase_dom"/>
</dbReference>
<keyword evidence="6" id="KW-0677">Repeat</keyword>
<evidence type="ECO:0000256" key="8">
    <source>
        <dbReference type="ARBA" id="ARBA00022777"/>
    </source>
</evidence>
<comment type="catalytic activity">
    <reaction evidence="12">
        <text>L-threonyl-[protein] + ATP = O-phospho-L-threonyl-[protein] + ADP + H(+)</text>
        <dbReference type="Rhea" id="RHEA:46608"/>
        <dbReference type="Rhea" id="RHEA-COMP:11060"/>
        <dbReference type="Rhea" id="RHEA-COMP:11605"/>
        <dbReference type="ChEBI" id="CHEBI:15378"/>
        <dbReference type="ChEBI" id="CHEBI:30013"/>
        <dbReference type="ChEBI" id="CHEBI:30616"/>
        <dbReference type="ChEBI" id="CHEBI:61977"/>
        <dbReference type="ChEBI" id="CHEBI:456216"/>
        <dbReference type="EC" id="2.7.11.1"/>
    </reaction>
</comment>
<evidence type="ECO:0000256" key="9">
    <source>
        <dbReference type="ARBA" id="ARBA00022837"/>
    </source>
</evidence>
<dbReference type="EnsemblProtists" id="Phyra80694">
    <property type="protein sequence ID" value="Phyra80694"/>
    <property type="gene ID" value="Phyra80694"/>
</dbReference>
<dbReference type="OrthoDB" id="40902at2759"/>
<dbReference type="OMA" id="HHPFCFV"/>
<dbReference type="Pfam" id="PF00069">
    <property type="entry name" value="Pkinase"/>
    <property type="match status" value="1"/>
</dbReference>
<dbReference type="EC" id="2.7.11.1" evidence="2"/>
<keyword evidence="8" id="KW-0418">Kinase</keyword>
<organism evidence="18 19">
    <name type="scientific">Phytophthora ramorum</name>
    <name type="common">Sudden oak death agent</name>
    <dbReference type="NCBI Taxonomy" id="164328"/>
    <lineage>
        <taxon>Eukaryota</taxon>
        <taxon>Sar</taxon>
        <taxon>Stramenopiles</taxon>
        <taxon>Oomycota</taxon>
        <taxon>Peronosporomycetes</taxon>
        <taxon>Peronosporales</taxon>
        <taxon>Peronosporaceae</taxon>
        <taxon>Phytophthora</taxon>
    </lineage>
</organism>
<feature type="binding site" evidence="14">
    <location>
        <position position="489"/>
    </location>
    <ligand>
        <name>ATP</name>
        <dbReference type="ChEBI" id="CHEBI:30616"/>
    </ligand>
</feature>
<evidence type="ECO:0000256" key="10">
    <source>
        <dbReference type="ARBA" id="ARBA00022840"/>
    </source>
</evidence>
<reference evidence="18" key="2">
    <citation type="submission" date="2015-06" db="UniProtKB">
        <authorList>
            <consortium name="EnsemblProtists"/>
        </authorList>
    </citation>
    <scope>IDENTIFICATION</scope>
    <source>
        <strain evidence="18">Pr102</strain>
    </source>
</reference>
<dbReference type="EMBL" id="DS566048">
    <property type="status" value="NOT_ANNOTATED_CDS"/>
    <property type="molecule type" value="Genomic_DNA"/>
</dbReference>
<dbReference type="Gene3D" id="1.10.510.10">
    <property type="entry name" value="Transferase(Phosphotransferase) domain 1"/>
    <property type="match status" value="1"/>
</dbReference>
<dbReference type="InParanoid" id="H3GU24"/>
<dbReference type="GO" id="GO:0005737">
    <property type="term" value="C:cytoplasm"/>
    <property type="evidence" value="ECO:0000318"/>
    <property type="project" value="GO_Central"/>
</dbReference>
<evidence type="ECO:0000256" key="6">
    <source>
        <dbReference type="ARBA" id="ARBA00022737"/>
    </source>
</evidence>
<dbReference type="Proteomes" id="UP000005238">
    <property type="component" value="Unassembled WGS sequence"/>
</dbReference>
<evidence type="ECO:0000256" key="13">
    <source>
        <dbReference type="ARBA" id="ARBA00048679"/>
    </source>
</evidence>
<sequence>MKTTHDSGAPSTALLLQQTRASVPATDRQSSLRRKQLVGGSSDRLCSPEDRRRRHHAHLATAPASAPPAPVYQHLGTIESVRTALSSTGGVSAGVNGGGHEVILSGALNKRGQFFKTWLPRHLVLSRGALQVYRKNPYAASRQQQQKDLAQLEKKLLKMELVRADAIRVEPTDAFKHHPFCFVLVARKRSRRLGLLGSGGSDGTARSAITFNSTGGNCFQHRKESNLDARRMDDGPVVLYYLQASKEVERQRWIRALQRWIEGESPAKLGRGILHYIVNNEYSNYRYGQKVVGTASTRSLGLVGECGSTVSGPPALSPASQAGRTVEQDFPVLANLIRDMHDCKKEDEMIYILDQILGEVQDGANSGYIKKLIATAGEVKLEQTENIWTTHVKTAYANIMKALQTVSSGQEPSSQAPTLRAPTTYVMRQNSAGSIESSGSNRSLNNVDLASFHRFYKLGRKLGSGAFSVVHIATHRETRKQVAVKCIAKASLGPQDVHSLKQEVEVMSSLNHPNIVPLLDYFEEDRYYYIVTPLCTGGELFDDLVKRKSYTEEDARVLMRKLAGAIDYLHSRGIVHRDLKPENILLKTSAPGAEVMIADFGFARPMNGSRRGTACGTPGYVAPEVVQGEPYGAEVDCWSLGVILFILLCGYPPFPGANHATVLGKVVKAEYQFEAPYWDEVSDEAKDLVSELLTVDRTRRLTATGILAHPWMDETRASAISISDEAEPRKRITRKCSDLLPALHQMRKHSLTHGSPKIRPSDMNVDDIELDELTMNSDKEMLERELADMDGF</sequence>
<dbReference type="SMART" id="SM00220">
    <property type="entry name" value="S_TKc"/>
    <property type="match status" value="1"/>
</dbReference>
<dbReference type="InterPro" id="IPR011993">
    <property type="entry name" value="PH-like_dom_sf"/>
</dbReference>
<feature type="region of interest" description="Disordered" evidence="15">
    <location>
        <begin position="1"/>
        <end position="68"/>
    </location>
</feature>
<dbReference type="HOGENOM" id="CLU_019290_0_0_1"/>
<evidence type="ECO:0000256" key="3">
    <source>
        <dbReference type="ARBA" id="ARBA00022527"/>
    </source>
</evidence>
<evidence type="ECO:0000259" key="17">
    <source>
        <dbReference type="PROSITE" id="PS50011"/>
    </source>
</evidence>
<dbReference type="SMART" id="SM00233">
    <property type="entry name" value="PH"/>
    <property type="match status" value="1"/>
</dbReference>
<comment type="similarity">
    <text evidence="11">Belongs to the protein kinase superfamily. Ser/Thr protein kinase family. CDPK subfamily.</text>
</comment>
<keyword evidence="9" id="KW-0106">Calcium</keyword>
<dbReference type="PROSITE" id="PS50011">
    <property type="entry name" value="PROTEIN_KINASE_DOM"/>
    <property type="match status" value="1"/>
</dbReference>
<keyword evidence="5" id="KW-0479">Metal-binding</keyword>
<protein>
    <recommendedName>
        <fullName evidence="2">non-specific serine/threonine protein kinase</fullName>
        <ecNumber evidence="2">2.7.11.1</ecNumber>
    </recommendedName>
</protein>
<dbReference type="AlphaFoldDB" id="H3GU24"/>
<dbReference type="SUPFAM" id="SSF56112">
    <property type="entry name" value="Protein kinase-like (PK-like)"/>
    <property type="match status" value="1"/>
</dbReference>
<evidence type="ECO:0000256" key="4">
    <source>
        <dbReference type="ARBA" id="ARBA00022679"/>
    </source>
</evidence>
<dbReference type="PROSITE" id="PS00107">
    <property type="entry name" value="PROTEIN_KINASE_ATP"/>
    <property type="match status" value="1"/>
</dbReference>
<dbReference type="FunFam" id="3.30.200.20:FF:000315">
    <property type="entry name" value="Calcium-dependent protein kinase 3"/>
    <property type="match status" value="1"/>
</dbReference>
<dbReference type="GeneID" id="94217344"/>
<feature type="domain" description="PH" evidence="16">
    <location>
        <begin position="101"/>
        <end position="262"/>
    </location>
</feature>
<keyword evidence="4" id="KW-0808">Transferase</keyword>
<evidence type="ECO:0000256" key="2">
    <source>
        <dbReference type="ARBA" id="ARBA00012513"/>
    </source>
</evidence>
<dbReference type="GO" id="GO:0005524">
    <property type="term" value="F:ATP binding"/>
    <property type="evidence" value="ECO:0007669"/>
    <property type="project" value="UniProtKB-UniRule"/>
</dbReference>
<dbReference type="PROSITE" id="PS00108">
    <property type="entry name" value="PROTEIN_KINASE_ST"/>
    <property type="match status" value="1"/>
</dbReference>
<dbReference type="VEuPathDB" id="FungiDB:KRP23_11097"/>
<dbReference type="SUPFAM" id="SSF50729">
    <property type="entry name" value="PH domain-like"/>
    <property type="match status" value="1"/>
</dbReference>
<evidence type="ECO:0000256" key="7">
    <source>
        <dbReference type="ARBA" id="ARBA00022741"/>
    </source>
</evidence>
<dbReference type="RefSeq" id="XP_067740908.1">
    <property type="nucleotide sequence ID" value="XM_067881615.1"/>
</dbReference>
<dbReference type="GO" id="GO:0004674">
    <property type="term" value="F:protein serine/threonine kinase activity"/>
    <property type="evidence" value="ECO:0000318"/>
    <property type="project" value="GO_Central"/>
</dbReference>
<evidence type="ECO:0000259" key="16">
    <source>
        <dbReference type="PROSITE" id="PS50003"/>
    </source>
</evidence>